<evidence type="ECO:0000256" key="1">
    <source>
        <dbReference type="SAM" id="Phobius"/>
    </source>
</evidence>
<evidence type="ECO:0000313" key="2">
    <source>
        <dbReference type="EMBL" id="CAD7004376.1"/>
    </source>
</evidence>
<feature type="transmembrane region" description="Helical" evidence="1">
    <location>
        <begin position="21"/>
        <end position="41"/>
    </location>
</feature>
<dbReference type="Proteomes" id="UP000606786">
    <property type="component" value="Unassembled WGS sequence"/>
</dbReference>
<organism evidence="2 3">
    <name type="scientific">Ceratitis capitata</name>
    <name type="common">Mediterranean fruit fly</name>
    <name type="synonym">Tephritis capitata</name>
    <dbReference type="NCBI Taxonomy" id="7213"/>
    <lineage>
        <taxon>Eukaryota</taxon>
        <taxon>Metazoa</taxon>
        <taxon>Ecdysozoa</taxon>
        <taxon>Arthropoda</taxon>
        <taxon>Hexapoda</taxon>
        <taxon>Insecta</taxon>
        <taxon>Pterygota</taxon>
        <taxon>Neoptera</taxon>
        <taxon>Endopterygota</taxon>
        <taxon>Diptera</taxon>
        <taxon>Brachycera</taxon>
        <taxon>Muscomorpha</taxon>
        <taxon>Tephritoidea</taxon>
        <taxon>Tephritidae</taxon>
        <taxon>Ceratitis</taxon>
        <taxon>Ceratitis</taxon>
    </lineage>
</organism>
<protein>
    <submittedName>
        <fullName evidence="2">(Mediterranean fruit fly) hypothetical protein</fullName>
    </submittedName>
</protein>
<comment type="caution">
    <text evidence="2">The sequence shown here is derived from an EMBL/GenBank/DDBJ whole genome shotgun (WGS) entry which is preliminary data.</text>
</comment>
<accession>A0A811V3F5</accession>
<proteinExistence type="predicted"/>
<reference evidence="2" key="1">
    <citation type="submission" date="2020-11" db="EMBL/GenBank/DDBJ databases">
        <authorList>
            <person name="Whitehead M."/>
        </authorList>
    </citation>
    <scope>NUCLEOTIDE SEQUENCE</scope>
    <source>
        <strain evidence="2">EGII</strain>
    </source>
</reference>
<gene>
    <name evidence="2" type="ORF">CCAP1982_LOCUS12786</name>
</gene>
<keyword evidence="1" id="KW-1133">Transmembrane helix</keyword>
<sequence length="108" mass="12247">MKHSTTNNRQQHQQLYRERQQALNVLKVAVAVLGDVLLLLLLTDTDIILHVVLCQLIFNFLNLIVLHYENNSCELGLLPTTIIIATTTITTITITATKYEQTTCRVDN</sequence>
<keyword evidence="3" id="KW-1185">Reference proteome</keyword>
<feature type="transmembrane region" description="Helical" evidence="1">
    <location>
        <begin position="47"/>
        <end position="68"/>
    </location>
</feature>
<feature type="transmembrane region" description="Helical" evidence="1">
    <location>
        <begin position="75"/>
        <end position="96"/>
    </location>
</feature>
<name>A0A811V3F5_CERCA</name>
<keyword evidence="1" id="KW-0472">Membrane</keyword>
<keyword evidence="1" id="KW-0812">Transmembrane</keyword>
<dbReference type="AlphaFoldDB" id="A0A811V3F5"/>
<dbReference type="EMBL" id="CAJHJT010000034">
    <property type="protein sequence ID" value="CAD7004376.1"/>
    <property type="molecule type" value="Genomic_DNA"/>
</dbReference>
<evidence type="ECO:0000313" key="3">
    <source>
        <dbReference type="Proteomes" id="UP000606786"/>
    </source>
</evidence>